<dbReference type="GO" id="GO:0005634">
    <property type="term" value="C:nucleus"/>
    <property type="evidence" value="ECO:0007669"/>
    <property type="project" value="TreeGrafter"/>
</dbReference>
<dbReference type="Proteomes" id="UP001209878">
    <property type="component" value="Unassembled WGS sequence"/>
</dbReference>
<dbReference type="PANTHER" id="PTHR21357">
    <property type="entry name" value="FAM172 FAMILY PROTEIN HOMOLOG CG10038"/>
    <property type="match status" value="1"/>
</dbReference>
<proteinExistence type="predicted"/>
<dbReference type="AlphaFoldDB" id="A0AAD9L3M2"/>
<accession>A0AAD9L3M2</accession>
<keyword evidence="4" id="KW-1185">Reference proteome</keyword>
<organism evidence="3 4">
    <name type="scientific">Ridgeia piscesae</name>
    <name type="common">Tubeworm</name>
    <dbReference type="NCBI Taxonomy" id="27915"/>
    <lineage>
        <taxon>Eukaryota</taxon>
        <taxon>Metazoa</taxon>
        <taxon>Spiralia</taxon>
        <taxon>Lophotrochozoa</taxon>
        <taxon>Annelida</taxon>
        <taxon>Polychaeta</taxon>
        <taxon>Sedentaria</taxon>
        <taxon>Canalipalpata</taxon>
        <taxon>Sabellida</taxon>
        <taxon>Siboglinidae</taxon>
        <taxon>Ridgeia</taxon>
    </lineage>
</organism>
<dbReference type="PANTHER" id="PTHR21357:SF4">
    <property type="entry name" value="FAM172 FAMILY PROTEIN HOMOLOG CG10038"/>
    <property type="match status" value="1"/>
</dbReference>
<dbReference type="InterPro" id="IPR048263">
    <property type="entry name" value="Arb2"/>
</dbReference>
<dbReference type="GO" id="GO:0031048">
    <property type="term" value="P:regulatory ncRNA-mediated heterochromatin formation"/>
    <property type="evidence" value="ECO:0007669"/>
    <property type="project" value="TreeGrafter"/>
</dbReference>
<reference evidence="3" key="1">
    <citation type="journal article" date="2023" name="Mol. Biol. Evol.">
        <title>Third-Generation Sequencing Reveals the Adaptive Role of the Epigenome in Three Deep-Sea Polychaetes.</title>
        <authorList>
            <person name="Perez M."/>
            <person name="Aroh O."/>
            <person name="Sun Y."/>
            <person name="Lan Y."/>
            <person name="Juniper S.K."/>
            <person name="Young C.R."/>
            <person name="Angers B."/>
            <person name="Qian P.Y."/>
        </authorList>
    </citation>
    <scope>NUCLEOTIDE SEQUENCE</scope>
    <source>
        <strain evidence="3">R07B-5</strain>
    </source>
</reference>
<sequence length="134" mass="15647">MGTRMKTSSRPMGSGQSQQYPVGTAPCPQHPVRNGQQPSYDRMQRTQREFPDTLEGFGYAFNERGELRHIDTNQPFTYYADAKDNAYNERRYKVIGELVTRYIYMLLEKETRLLRTFIPVITKVSKSIVQKYPL</sequence>
<dbReference type="EMBL" id="JAODUO010000352">
    <property type="protein sequence ID" value="KAK2182474.1"/>
    <property type="molecule type" value="Genomic_DNA"/>
</dbReference>
<name>A0AAD9L3M2_RIDPI</name>
<comment type="caution">
    <text evidence="3">The sequence shown here is derived from an EMBL/GenBank/DDBJ whole genome shotgun (WGS) entry which is preliminary data.</text>
</comment>
<feature type="region of interest" description="Disordered" evidence="1">
    <location>
        <begin position="1"/>
        <end position="43"/>
    </location>
</feature>
<feature type="compositionally biased region" description="Polar residues" evidence="1">
    <location>
        <begin position="1"/>
        <end position="21"/>
    </location>
</feature>
<evidence type="ECO:0000256" key="1">
    <source>
        <dbReference type="SAM" id="MobiDB-lite"/>
    </source>
</evidence>
<gene>
    <name evidence="3" type="ORF">NP493_351g01019</name>
</gene>
<evidence type="ECO:0000313" key="3">
    <source>
        <dbReference type="EMBL" id="KAK2182474.1"/>
    </source>
</evidence>
<evidence type="ECO:0000259" key="2">
    <source>
        <dbReference type="Pfam" id="PF22749"/>
    </source>
</evidence>
<dbReference type="GO" id="GO:0035197">
    <property type="term" value="F:siRNA binding"/>
    <property type="evidence" value="ECO:0007669"/>
    <property type="project" value="TreeGrafter"/>
</dbReference>
<evidence type="ECO:0000313" key="4">
    <source>
        <dbReference type="Proteomes" id="UP001209878"/>
    </source>
</evidence>
<protein>
    <recommendedName>
        <fullName evidence="2">Arb2 domain-containing protein</fullName>
    </recommendedName>
</protein>
<dbReference type="InterPro" id="IPR053858">
    <property type="entry name" value="Arb2_dom"/>
</dbReference>
<feature type="domain" description="Arb2" evidence="2">
    <location>
        <begin position="50"/>
        <end position="123"/>
    </location>
</feature>
<dbReference type="Pfam" id="PF22749">
    <property type="entry name" value="Arb2"/>
    <property type="match status" value="1"/>
</dbReference>